<evidence type="ECO:0000256" key="4">
    <source>
        <dbReference type="ARBA" id="ARBA00022741"/>
    </source>
</evidence>
<comment type="similarity">
    <text evidence="2 9">Belongs to the TRAFAC class translation factor GTPase superfamily. Classic translation factor GTPase family. PrfC subfamily.</text>
</comment>
<feature type="binding site" evidence="9">
    <location>
        <begin position="18"/>
        <end position="25"/>
    </location>
    <ligand>
        <name>GTP</name>
        <dbReference type="ChEBI" id="CHEBI:37565"/>
    </ligand>
</feature>
<protein>
    <recommendedName>
        <fullName evidence="8 9">Peptide chain release factor 3</fullName>
        <shortName evidence="9">RF-3</shortName>
    </recommendedName>
</protein>
<dbReference type="Pfam" id="PF22042">
    <property type="entry name" value="EF-G_D2"/>
    <property type="match status" value="1"/>
</dbReference>
<dbReference type="InterPro" id="IPR053905">
    <property type="entry name" value="EF-G-like_DII"/>
</dbReference>
<evidence type="ECO:0000256" key="3">
    <source>
        <dbReference type="ARBA" id="ARBA00022490"/>
    </source>
</evidence>
<feature type="domain" description="Tr-type G" evidence="10">
    <location>
        <begin position="9"/>
        <end position="278"/>
    </location>
</feature>
<keyword evidence="5 9" id="KW-0648">Protein biosynthesis</keyword>
<dbReference type="HAMAP" id="MF_00072">
    <property type="entry name" value="Rel_fac_3"/>
    <property type="match status" value="1"/>
</dbReference>
<dbReference type="SUPFAM" id="SSF54980">
    <property type="entry name" value="EF-G C-terminal domain-like"/>
    <property type="match status" value="1"/>
</dbReference>
<evidence type="ECO:0000256" key="8">
    <source>
        <dbReference type="ARBA" id="ARBA00073639"/>
    </source>
</evidence>
<dbReference type="EMBL" id="FUXP01000008">
    <property type="protein sequence ID" value="SKA13882.1"/>
    <property type="molecule type" value="Genomic_DNA"/>
</dbReference>
<sequence>MSEVAEQALRRRTFAIISHPDAGKTTLTEKLLLFGGAIQMAGSVKGRKAARHATSDWMALEKERGISVTSSVMQFPYENRIVNLLDTPGHADFGEDTYRVLTAVDSALMVIDVAKGVEERTIKLMEVCRLRDTPIMTFINKLDREGKDPIELLDEVESVLGIQCAPITWPIGMGKRLKGVVHLVSGEVHLYEQGRNFTRQDSTIFGSIDDPGLEERLGAQVLAELRDELELVQGASHPFDVGRYLAGEQTPVFFGSAVNNFGVQLLLDFFVRHAPSPRPRETTSRPVDPTEEKLTGFVFKIQANMDPQHRDRVAFMRVCSGKFTAGMKAFHVRSGKEMKLANALTFMASDREIAESAFSGDVIGIHNHGTISIGDSFTEGEALSFTGIPNFAPELFRRARLRDPLKLKQLQKGLAQLSEEGATQFFKPLMSNDLILGAVGVLQFDVVAYRLKDEYGVDAIFEQVNVSTARWVRCDNEKKLEDFRDKNATNLAIDAAGHLVYLAPTRVNLQLAQERAPDVEFLATREHGHAAPVE</sequence>
<dbReference type="InterPro" id="IPR031157">
    <property type="entry name" value="G_TR_CS"/>
</dbReference>
<dbReference type="InterPro" id="IPR032090">
    <property type="entry name" value="RF3_C"/>
</dbReference>
<dbReference type="GO" id="GO:0006449">
    <property type="term" value="P:regulation of translational termination"/>
    <property type="evidence" value="ECO:0007669"/>
    <property type="project" value="UniProtKB-UniRule"/>
</dbReference>
<gene>
    <name evidence="9" type="primary">prfC</name>
    <name evidence="11" type="ORF">SAMN02745674_02100</name>
</gene>
<dbReference type="SUPFAM" id="SSF52540">
    <property type="entry name" value="P-loop containing nucleoside triphosphate hydrolases"/>
    <property type="match status" value="1"/>
</dbReference>
<keyword evidence="3 9" id="KW-0963">Cytoplasm</keyword>
<evidence type="ECO:0000256" key="2">
    <source>
        <dbReference type="ARBA" id="ARBA00009978"/>
    </source>
</evidence>
<dbReference type="FunFam" id="3.40.50.300:FF:000542">
    <property type="entry name" value="Peptide chain release factor 3"/>
    <property type="match status" value="1"/>
</dbReference>
<dbReference type="GO" id="GO:0005525">
    <property type="term" value="F:GTP binding"/>
    <property type="evidence" value="ECO:0007669"/>
    <property type="project" value="UniProtKB-UniRule"/>
</dbReference>
<dbReference type="GO" id="GO:0016150">
    <property type="term" value="F:translation release factor activity, codon nonspecific"/>
    <property type="evidence" value="ECO:0007669"/>
    <property type="project" value="TreeGrafter"/>
</dbReference>
<dbReference type="InterPro" id="IPR004548">
    <property type="entry name" value="PrfC"/>
</dbReference>
<dbReference type="CDD" id="cd04169">
    <property type="entry name" value="RF3"/>
    <property type="match status" value="1"/>
</dbReference>
<dbReference type="InterPro" id="IPR035647">
    <property type="entry name" value="EFG_III/V"/>
</dbReference>
<keyword evidence="6 9" id="KW-0342">GTP-binding</keyword>
<dbReference type="PRINTS" id="PR00315">
    <property type="entry name" value="ELONGATNFCT"/>
</dbReference>
<dbReference type="GO" id="GO:0003924">
    <property type="term" value="F:GTPase activity"/>
    <property type="evidence" value="ECO:0007669"/>
    <property type="project" value="InterPro"/>
</dbReference>
<dbReference type="FunFam" id="2.40.30.10:FF:000040">
    <property type="entry name" value="Peptide chain release factor 3"/>
    <property type="match status" value="1"/>
</dbReference>
<accession>A0A1T4RCY4</accession>
<dbReference type="GO" id="GO:0016149">
    <property type="term" value="F:translation release factor activity, codon specific"/>
    <property type="evidence" value="ECO:0007669"/>
    <property type="project" value="UniProtKB-UniRule"/>
</dbReference>
<evidence type="ECO:0000256" key="5">
    <source>
        <dbReference type="ARBA" id="ARBA00022917"/>
    </source>
</evidence>
<evidence type="ECO:0000256" key="7">
    <source>
        <dbReference type="ARBA" id="ARBA00025017"/>
    </source>
</evidence>
<dbReference type="RefSeq" id="WP_078758670.1">
    <property type="nucleotide sequence ID" value="NZ_FUXP01000008.1"/>
</dbReference>
<evidence type="ECO:0000256" key="6">
    <source>
        <dbReference type="ARBA" id="ARBA00023134"/>
    </source>
</evidence>
<name>A0A1T4RCY4_9GAMM</name>
<dbReference type="NCBIfam" id="TIGR00231">
    <property type="entry name" value="small_GTP"/>
    <property type="match status" value="1"/>
</dbReference>
<dbReference type="Proteomes" id="UP000190061">
    <property type="component" value="Unassembled WGS sequence"/>
</dbReference>
<dbReference type="CDD" id="cd03689">
    <property type="entry name" value="RF3_II"/>
    <property type="match status" value="1"/>
</dbReference>
<evidence type="ECO:0000259" key="10">
    <source>
        <dbReference type="PROSITE" id="PS51722"/>
    </source>
</evidence>
<dbReference type="CDD" id="cd16259">
    <property type="entry name" value="RF3_III"/>
    <property type="match status" value="1"/>
</dbReference>
<evidence type="ECO:0000256" key="9">
    <source>
        <dbReference type="HAMAP-Rule" id="MF_00072"/>
    </source>
</evidence>
<evidence type="ECO:0000313" key="11">
    <source>
        <dbReference type="EMBL" id="SKA13882.1"/>
    </source>
</evidence>
<dbReference type="InterPro" id="IPR041732">
    <property type="entry name" value="RF3_GTP-bd"/>
</dbReference>
<dbReference type="STRING" id="1122188.SAMN02745674_02100"/>
<comment type="function">
    <text evidence="7 9">Increases the formation of ribosomal termination complexes and stimulates activities of RF-1 and RF-2. It binds guanine nucleotides and has strong preference for UGA stop codons. It may interact directly with the ribosome. The stimulation of RF-1 and RF-2 is significantly reduced by GTP and GDP, but not by GMP.</text>
</comment>
<dbReference type="PROSITE" id="PS51722">
    <property type="entry name" value="G_TR_2"/>
    <property type="match status" value="1"/>
</dbReference>
<dbReference type="PANTHER" id="PTHR43556:SF2">
    <property type="entry name" value="PEPTIDE CHAIN RELEASE FACTOR RF3"/>
    <property type="match status" value="1"/>
</dbReference>
<dbReference type="InterPro" id="IPR000795">
    <property type="entry name" value="T_Tr_GTP-bd_dom"/>
</dbReference>
<dbReference type="InterPro" id="IPR005225">
    <property type="entry name" value="Small_GTP-bd"/>
</dbReference>
<dbReference type="Pfam" id="PF00009">
    <property type="entry name" value="GTP_EFTU"/>
    <property type="match status" value="1"/>
</dbReference>
<dbReference type="OrthoDB" id="9804431at2"/>
<dbReference type="NCBIfam" id="NF001964">
    <property type="entry name" value="PRK00741.1"/>
    <property type="match status" value="1"/>
</dbReference>
<comment type="subcellular location">
    <subcellularLocation>
        <location evidence="1 9">Cytoplasm</location>
    </subcellularLocation>
</comment>
<dbReference type="PROSITE" id="PS00301">
    <property type="entry name" value="G_TR_1"/>
    <property type="match status" value="1"/>
</dbReference>
<evidence type="ECO:0000256" key="1">
    <source>
        <dbReference type="ARBA" id="ARBA00004496"/>
    </source>
</evidence>
<proteinExistence type="inferred from homology"/>
<keyword evidence="12" id="KW-1185">Reference proteome</keyword>
<dbReference type="PANTHER" id="PTHR43556">
    <property type="entry name" value="PEPTIDE CHAIN RELEASE FACTOR RF3"/>
    <property type="match status" value="1"/>
</dbReference>
<dbReference type="GO" id="GO:0005829">
    <property type="term" value="C:cytosol"/>
    <property type="evidence" value="ECO:0007669"/>
    <property type="project" value="TreeGrafter"/>
</dbReference>
<keyword evidence="4 9" id="KW-0547">Nucleotide-binding</keyword>
<dbReference type="FunFam" id="3.30.70.3280:FF:000001">
    <property type="entry name" value="Peptide chain release factor 3"/>
    <property type="match status" value="1"/>
</dbReference>
<feature type="binding site" evidence="9">
    <location>
        <begin position="140"/>
        <end position="143"/>
    </location>
    <ligand>
        <name>GTP</name>
        <dbReference type="ChEBI" id="CHEBI:37565"/>
    </ligand>
</feature>
<dbReference type="Pfam" id="PF16658">
    <property type="entry name" value="RF3_C"/>
    <property type="match status" value="1"/>
</dbReference>
<dbReference type="Gene3D" id="3.40.50.300">
    <property type="entry name" value="P-loop containing nucleotide triphosphate hydrolases"/>
    <property type="match status" value="2"/>
</dbReference>
<dbReference type="NCBIfam" id="TIGR00503">
    <property type="entry name" value="prfC"/>
    <property type="match status" value="1"/>
</dbReference>
<dbReference type="InterPro" id="IPR009000">
    <property type="entry name" value="Transl_B-barrel_sf"/>
</dbReference>
<dbReference type="AlphaFoldDB" id="A0A1T4RCY4"/>
<dbReference type="SUPFAM" id="SSF50447">
    <property type="entry name" value="Translation proteins"/>
    <property type="match status" value="1"/>
</dbReference>
<dbReference type="InterPro" id="IPR027417">
    <property type="entry name" value="P-loop_NTPase"/>
</dbReference>
<reference evidence="11 12" key="1">
    <citation type="submission" date="2017-02" db="EMBL/GenBank/DDBJ databases">
        <authorList>
            <person name="Peterson S.W."/>
        </authorList>
    </citation>
    <scope>NUCLEOTIDE SEQUENCE [LARGE SCALE GENOMIC DNA]</scope>
    <source>
        <strain evidence="11 12">DSM 21749</strain>
    </source>
</reference>
<dbReference type="Gene3D" id="3.30.70.3280">
    <property type="entry name" value="Peptide chain release factor 3, domain III"/>
    <property type="match status" value="1"/>
</dbReference>
<evidence type="ECO:0000313" key="12">
    <source>
        <dbReference type="Proteomes" id="UP000190061"/>
    </source>
</evidence>
<dbReference type="GO" id="GO:0097216">
    <property type="term" value="F:guanosine tetraphosphate binding"/>
    <property type="evidence" value="ECO:0007669"/>
    <property type="project" value="UniProtKB-ARBA"/>
</dbReference>
<dbReference type="InterPro" id="IPR038467">
    <property type="entry name" value="RF3_dom_3_sf"/>
</dbReference>
<feature type="binding site" evidence="9">
    <location>
        <begin position="86"/>
        <end position="90"/>
    </location>
    <ligand>
        <name>GTP</name>
        <dbReference type="ChEBI" id="CHEBI:37565"/>
    </ligand>
</feature>
<organism evidence="11 12">
    <name type="scientific">Lysobacter spongiicola DSM 21749</name>
    <dbReference type="NCBI Taxonomy" id="1122188"/>
    <lineage>
        <taxon>Bacteria</taxon>
        <taxon>Pseudomonadati</taxon>
        <taxon>Pseudomonadota</taxon>
        <taxon>Gammaproteobacteria</taxon>
        <taxon>Lysobacterales</taxon>
        <taxon>Lysobacteraceae</taxon>
        <taxon>Novilysobacter</taxon>
    </lineage>
</organism>